<dbReference type="AlphaFoldDB" id="A0A7S1XUM5"/>
<name>A0A7S1XUM5_9STRA</name>
<accession>A0A7S1XUM5</accession>
<organism evidence="1">
    <name type="scientific">Phaeomonas parva</name>
    <dbReference type="NCBI Taxonomy" id="124430"/>
    <lineage>
        <taxon>Eukaryota</taxon>
        <taxon>Sar</taxon>
        <taxon>Stramenopiles</taxon>
        <taxon>Ochrophyta</taxon>
        <taxon>Pinguiophyceae</taxon>
        <taxon>Pinguiochrysidales</taxon>
        <taxon>Pinguiochrysidaceae</taxon>
        <taxon>Phaeomonas</taxon>
    </lineage>
</organism>
<evidence type="ECO:0000313" key="1">
    <source>
        <dbReference type="EMBL" id="CAD9259799.1"/>
    </source>
</evidence>
<proteinExistence type="predicted"/>
<sequence length="123" mass="13533">MSSDQGVPAETALPACVFAICLEQDMSVEDRAGYAAPDVEIVPLKGDVMSGQDSFIQFMSGETESPTFKWNEDWDVLDIQDGGLVYGRTGKTKSRLPTMLAPLVRQCVVVVDDKVTQIRYEKV</sequence>
<gene>
    <name evidence="1" type="ORF">PPAR1163_LOCUS18173</name>
</gene>
<dbReference type="EMBL" id="HBGJ01028651">
    <property type="protein sequence ID" value="CAD9259799.1"/>
    <property type="molecule type" value="Transcribed_RNA"/>
</dbReference>
<protein>
    <submittedName>
        <fullName evidence="1">Uncharacterized protein</fullName>
    </submittedName>
</protein>
<reference evidence="1" key="1">
    <citation type="submission" date="2021-01" db="EMBL/GenBank/DDBJ databases">
        <authorList>
            <person name="Corre E."/>
            <person name="Pelletier E."/>
            <person name="Niang G."/>
            <person name="Scheremetjew M."/>
            <person name="Finn R."/>
            <person name="Kale V."/>
            <person name="Holt S."/>
            <person name="Cochrane G."/>
            <person name="Meng A."/>
            <person name="Brown T."/>
            <person name="Cohen L."/>
        </authorList>
    </citation>
    <scope>NUCLEOTIDE SEQUENCE</scope>
    <source>
        <strain evidence="1">CCMP2877</strain>
    </source>
</reference>